<organism evidence="2 3">
    <name type="scientific">Acropora cervicornis</name>
    <name type="common">Staghorn coral</name>
    <dbReference type="NCBI Taxonomy" id="6130"/>
    <lineage>
        <taxon>Eukaryota</taxon>
        <taxon>Metazoa</taxon>
        <taxon>Cnidaria</taxon>
        <taxon>Anthozoa</taxon>
        <taxon>Hexacorallia</taxon>
        <taxon>Scleractinia</taxon>
        <taxon>Astrocoeniina</taxon>
        <taxon>Acroporidae</taxon>
        <taxon>Acropora</taxon>
    </lineage>
</organism>
<feature type="compositionally biased region" description="Polar residues" evidence="1">
    <location>
        <begin position="32"/>
        <end position="41"/>
    </location>
</feature>
<feature type="compositionally biased region" description="Polar residues" evidence="1">
    <location>
        <begin position="66"/>
        <end position="75"/>
    </location>
</feature>
<reference evidence="2" key="1">
    <citation type="journal article" date="2023" name="G3 (Bethesda)">
        <title>Whole genome assembly and annotation of the endangered Caribbean coral Acropora cervicornis.</title>
        <authorList>
            <person name="Selwyn J.D."/>
            <person name="Vollmer S.V."/>
        </authorList>
    </citation>
    <scope>NUCLEOTIDE SEQUENCE</scope>
    <source>
        <strain evidence="2">K2</strain>
    </source>
</reference>
<sequence>MMYSLHDITTASRKRERVSGDDGVDEDHETAKSISLTTRGSQRPAKSRVISNDISISRRSGTSSSLTAVENTSARQAHAFGTRSTEGDSINGQPTASVYRNGLEPLPNSENDRKVNARINEPRRSPQENFNPEREREATYRTVWIAGNDQKIIQSPATPQHVTLDGQNESFYRSVWTAGDDLKIYAKAIDPKMTPQQGLSNYQTNAYKEITYAPMASKAELSPYRDLNVYTDTHRSLTSYEMGIHRKPCCNCFCHIPSLSYTLVPEVESHRPSVIMVPAKRDDMILDAPSQMESMTQRFLAQNLQLTKDQKQTGMMDESDSSDDDEDDNEERYFRVNIDGTVARFKLTKEDWEKIPINTFPSGGRLLSGDWTRIFLNKVKESNPWCSLRFKNNHVRSENSRKIHSAVFFRGGAECKRPECNVKVRFVIHKEMGKHVDVTYVGNVCHSTNPGGSDVASGRKRRQARFARGRTNAQE</sequence>
<feature type="compositionally biased region" description="Basic and acidic residues" evidence="1">
    <location>
        <begin position="110"/>
        <end position="135"/>
    </location>
</feature>
<evidence type="ECO:0000256" key="1">
    <source>
        <dbReference type="SAM" id="MobiDB-lite"/>
    </source>
</evidence>
<comment type="caution">
    <text evidence="2">The sequence shown here is derived from an EMBL/GenBank/DDBJ whole genome shotgun (WGS) entry which is preliminary data.</text>
</comment>
<protein>
    <submittedName>
        <fullName evidence="2">Uncharacterized protein</fullName>
    </submittedName>
</protein>
<dbReference type="AlphaFoldDB" id="A0AAD9QT71"/>
<dbReference type="EMBL" id="JARQWQ010000015">
    <property type="protein sequence ID" value="KAK2566949.1"/>
    <property type="molecule type" value="Genomic_DNA"/>
</dbReference>
<feature type="compositionally biased region" description="Basic residues" evidence="1">
    <location>
        <begin position="458"/>
        <end position="468"/>
    </location>
</feature>
<gene>
    <name evidence="2" type="ORF">P5673_008711</name>
</gene>
<evidence type="ECO:0000313" key="3">
    <source>
        <dbReference type="Proteomes" id="UP001249851"/>
    </source>
</evidence>
<feature type="region of interest" description="Disordered" evidence="1">
    <location>
        <begin position="308"/>
        <end position="331"/>
    </location>
</feature>
<accession>A0AAD9QT71</accession>
<keyword evidence="3" id="KW-1185">Reference proteome</keyword>
<dbReference type="Proteomes" id="UP001249851">
    <property type="component" value="Unassembled WGS sequence"/>
</dbReference>
<feature type="region of interest" description="Disordered" evidence="1">
    <location>
        <begin position="1"/>
        <end position="135"/>
    </location>
</feature>
<feature type="compositionally biased region" description="Acidic residues" evidence="1">
    <location>
        <begin position="317"/>
        <end position="330"/>
    </location>
</feature>
<name>A0AAD9QT71_ACRCE</name>
<evidence type="ECO:0000313" key="2">
    <source>
        <dbReference type="EMBL" id="KAK2566949.1"/>
    </source>
</evidence>
<feature type="compositionally biased region" description="Polar residues" evidence="1">
    <location>
        <begin position="82"/>
        <end position="98"/>
    </location>
</feature>
<reference evidence="2" key="2">
    <citation type="journal article" date="2023" name="Science">
        <title>Genomic signatures of disease resistance in endangered staghorn corals.</title>
        <authorList>
            <person name="Vollmer S.V."/>
            <person name="Selwyn J.D."/>
            <person name="Despard B.A."/>
            <person name="Roesel C.L."/>
        </authorList>
    </citation>
    <scope>NUCLEOTIDE SEQUENCE</scope>
    <source>
        <strain evidence="2">K2</strain>
    </source>
</reference>
<feature type="region of interest" description="Disordered" evidence="1">
    <location>
        <begin position="451"/>
        <end position="475"/>
    </location>
</feature>
<feature type="compositionally biased region" description="Low complexity" evidence="1">
    <location>
        <begin position="54"/>
        <end position="65"/>
    </location>
</feature>
<proteinExistence type="predicted"/>